<dbReference type="InterPro" id="IPR035940">
    <property type="entry name" value="CAP_sf"/>
</dbReference>
<dbReference type="InterPro" id="IPR029410">
    <property type="entry name" value="CAP_assoc"/>
</dbReference>
<keyword evidence="4" id="KW-1185">Reference proteome</keyword>
<sequence length="333" mass="38865">MFYGQEDDVLVSDPSDAVVDEDLDVQMETEKNPELTRPEKGISTYIGKSTKSFQEKFGEPARTDQSYYGYELWIYNKENQYMQVGVVDNKVVTISVVGKDIDASPFEIGENLESVYKKVSMQPIVELADDSGDYRFELFENDLNTRPLIPFGDIYAQLYFDSFEGELLFVRFMDKETLLKLRPYDLTYRGELVESEPLTEEQWKEADLASEQEIFELTNIVRKRYELPQLQWDDTTADVAYYHSQDMYETENFSHVSEKYGDLADRLEARSVFYEAAGENIAYLYNDSIAVIAGWLNSQGHRETFLSDEFTHLGVGVYYKYYTQNFIRQTWEE</sequence>
<evidence type="ECO:0000259" key="1">
    <source>
        <dbReference type="Pfam" id="PF00188"/>
    </source>
</evidence>
<evidence type="ECO:0000313" key="3">
    <source>
        <dbReference type="EMBL" id="MCU9612227.1"/>
    </source>
</evidence>
<dbReference type="RefSeq" id="WP_263071365.1">
    <property type="nucleotide sequence ID" value="NZ_JAOUSF010000001.1"/>
</dbReference>
<dbReference type="SUPFAM" id="SSF55797">
    <property type="entry name" value="PR-1-like"/>
    <property type="match status" value="1"/>
</dbReference>
<organism evidence="3 4">
    <name type="scientific">Perspicuibacillus lycopersici</name>
    <dbReference type="NCBI Taxonomy" id="1325689"/>
    <lineage>
        <taxon>Bacteria</taxon>
        <taxon>Bacillati</taxon>
        <taxon>Bacillota</taxon>
        <taxon>Bacilli</taxon>
        <taxon>Bacillales</taxon>
        <taxon>Bacillaceae</taxon>
        <taxon>Perspicuibacillus</taxon>
    </lineage>
</organism>
<dbReference type="Pfam" id="PF00188">
    <property type="entry name" value="CAP"/>
    <property type="match status" value="1"/>
</dbReference>
<evidence type="ECO:0000259" key="2">
    <source>
        <dbReference type="Pfam" id="PF14504"/>
    </source>
</evidence>
<proteinExistence type="predicted"/>
<dbReference type="CDD" id="cd05379">
    <property type="entry name" value="CAP_bacterial"/>
    <property type="match status" value="1"/>
</dbReference>
<protein>
    <submittedName>
        <fullName evidence="3">CAP-associated domain-containing protein</fullName>
    </submittedName>
</protein>
<dbReference type="InterPro" id="IPR014044">
    <property type="entry name" value="CAP_dom"/>
</dbReference>
<evidence type="ECO:0000313" key="4">
    <source>
        <dbReference type="Proteomes" id="UP001209318"/>
    </source>
</evidence>
<feature type="domain" description="SCP" evidence="1">
    <location>
        <begin position="216"/>
        <end position="325"/>
    </location>
</feature>
<dbReference type="Proteomes" id="UP001209318">
    <property type="component" value="Unassembled WGS sequence"/>
</dbReference>
<accession>A0AAE3IQA1</accession>
<comment type="caution">
    <text evidence="3">The sequence shown here is derived from an EMBL/GenBank/DDBJ whole genome shotgun (WGS) entry which is preliminary data.</text>
</comment>
<dbReference type="PANTHER" id="PTHR31157:SF26">
    <property type="entry name" value="SCP-LIKE EXTRACELLULAR PROTEIN"/>
    <property type="match status" value="1"/>
</dbReference>
<dbReference type="EMBL" id="JAOUSF010000001">
    <property type="protein sequence ID" value="MCU9612227.1"/>
    <property type="molecule type" value="Genomic_DNA"/>
</dbReference>
<name>A0AAE3IQA1_9BACI</name>
<feature type="domain" description="CAP-associated" evidence="2">
    <location>
        <begin position="46"/>
        <end position="184"/>
    </location>
</feature>
<reference evidence="3" key="1">
    <citation type="submission" date="2022-10" db="EMBL/GenBank/DDBJ databases">
        <title>Description of Fervidibacillus gen. nov. in the family Fervidibacillaceae fam. nov. with two species, Fervidibacillus albus sp. nov., and Fervidibacillus halotolerans sp. nov., isolated from tidal flat sediments.</title>
        <authorList>
            <person name="Kwon K.K."/>
            <person name="Yang S.-H."/>
        </authorList>
    </citation>
    <scope>NUCLEOTIDE SEQUENCE</scope>
    <source>
        <strain evidence="3">JCM 19140</strain>
    </source>
</reference>
<dbReference type="Pfam" id="PF14504">
    <property type="entry name" value="CAP_assoc_N"/>
    <property type="match status" value="1"/>
</dbReference>
<dbReference type="Gene3D" id="3.40.33.10">
    <property type="entry name" value="CAP"/>
    <property type="match status" value="1"/>
</dbReference>
<gene>
    <name evidence="3" type="ORF">OEV98_01460</name>
</gene>
<dbReference type="PANTHER" id="PTHR31157">
    <property type="entry name" value="SCP DOMAIN-CONTAINING PROTEIN"/>
    <property type="match status" value="1"/>
</dbReference>
<dbReference type="AlphaFoldDB" id="A0AAE3IQA1"/>